<sequence length="48" mass="4692">MIGSTLAAVGVVAALVAGITGPWPLLGAALAGYVVGWPVAMVVAGRMR</sequence>
<evidence type="ECO:0000313" key="3">
    <source>
        <dbReference type="Proteomes" id="UP000322080"/>
    </source>
</evidence>
<accession>A0A5D0RIM0</accession>
<reference evidence="2 3" key="1">
    <citation type="submission" date="2019-08" db="EMBL/GenBank/DDBJ databases">
        <title>Identification of a novel species of the genus Boseongicola.</title>
        <authorList>
            <person name="Zhang X.-Q."/>
        </authorList>
    </citation>
    <scope>NUCLEOTIDE SEQUENCE [LARGE SCALE GENOMIC DNA]</scope>
    <source>
        <strain evidence="2 3">HY14</strain>
    </source>
</reference>
<evidence type="ECO:0000256" key="1">
    <source>
        <dbReference type="SAM" id="Phobius"/>
    </source>
</evidence>
<keyword evidence="1" id="KW-0472">Membrane</keyword>
<organism evidence="2 3">
    <name type="scientific">Maritimibacter fusiformis</name>
    <dbReference type="NCBI Taxonomy" id="2603819"/>
    <lineage>
        <taxon>Bacteria</taxon>
        <taxon>Pseudomonadati</taxon>
        <taxon>Pseudomonadota</taxon>
        <taxon>Alphaproteobacteria</taxon>
        <taxon>Rhodobacterales</taxon>
        <taxon>Roseobacteraceae</taxon>
        <taxon>Maritimibacter</taxon>
    </lineage>
</organism>
<gene>
    <name evidence="2" type="ORF">FVF75_13330</name>
</gene>
<name>A0A5D0RIM0_9RHOB</name>
<dbReference type="Proteomes" id="UP000322080">
    <property type="component" value="Unassembled WGS sequence"/>
</dbReference>
<feature type="transmembrane region" description="Helical" evidence="1">
    <location>
        <begin position="28"/>
        <end position="45"/>
    </location>
</feature>
<protein>
    <submittedName>
        <fullName evidence="2">CTP synthetase</fullName>
    </submittedName>
</protein>
<evidence type="ECO:0000313" key="2">
    <source>
        <dbReference type="EMBL" id="TYB80756.1"/>
    </source>
</evidence>
<comment type="caution">
    <text evidence="2">The sequence shown here is derived from an EMBL/GenBank/DDBJ whole genome shotgun (WGS) entry which is preliminary data.</text>
</comment>
<dbReference type="EMBL" id="VSIY01000013">
    <property type="protein sequence ID" value="TYB80756.1"/>
    <property type="molecule type" value="Genomic_DNA"/>
</dbReference>
<keyword evidence="1" id="KW-1133">Transmembrane helix</keyword>
<dbReference type="AlphaFoldDB" id="A0A5D0RIM0"/>
<proteinExistence type="predicted"/>
<keyword evidence="1" id="KW-0812">Transmembrane</keyword>
<keyword evidence="3" id="KW-1185">Reference proteome</keyword>